<feature type="compositionally biased region" description="Basic and acidic residues" evidence="5">
    <location>
        <begin position="270"/>
        <end position="282"/>
    </location>
</feature>
<dbReference type="PANTHER" id="PTHR42794">
    <property type="entry name" value="HEMIN IMPORT ATP-BINDING PROTEIN HMUV"/>
    <property type="match status" value="1"/>
</dbReference>
<dbReference type="CDD" id="cd03214">
    <property type="entry name" value="ABC_Iron-Siderophores_B12_Hemin"/>
    <property type="match status" value="1"/>
</dbReference>
<evidence type="ECO:0000259" key="6">
    <source>
        <dbReference type="PROSITE" id="PS50893"/>
    </source>
</evidence>
<comment type="caution">
    <text evidence="7">The sequence shown here is derived from an EMBL/GenBank/DDBJ whole genome shotgun (WGS) entry which is preliminary data.</text>
</comment>
<evidence type="ECO:0000256" key="3">
    <source>
        <dbReference type="ARBA" id="ARBA00022840"/>
    </source>
</evidence>
<proteinExistence type="predicted"/>
<dbReference type="PROSITE" id="PS00211">
    <property type="entry name" value="ABC_TRANSPORTER_1"/>
    <property type="match status" value="1"/>
</dbReference>
<accession>A0A927MYU6</accession>
<dbReference type="InterPro" id="IPR003439">
    <property type="entry name" value="ABC_transporter-like_ATP-bd"/>
</dbReference>
<dbReference type="RefSeq" id="WP_192752696.1">
    <property type="nucleotide sequence ID" value="NZ_BAABJL010000273.1"/>
</dbReference>
<dbReference type="InterPro" id="IPR003593">
    <property type="entry name" value="AAA+_ATPase"/>
</dbReference>
<keyword evidence="3 7" id="KW-0067">ATP-binding</keyword>
<feature type="region of interest" description="Disordered" evidence="5">
    <location>
        <begin position="261"/>
        <end position="282"/>
    </location>
</feature>
<protein>
    <submittedName>
        <fullName evidence="7">Iron complex transport system ATP-binding protein</fullName>
    </submittedName>
</protein>
<dbReference type="FunFam" id="3.40.50.300:FF:000134">
    <property type="entry name" value="Iron-enterobactin ABC transporter ATP-binding protein"/>
    <property type="match status" value="1"/>
</dbReference>
<keyword evidence="8" id="KW-1185">Reference proteome</keyword>
<dbReference type="GO" id="GO:0016887">
    <property type="term" value="F:ATP hydrolysis activity"/>
    <property type="evidence" value="ECO:0007669"/>
    <property type="project" value="InterPro"/>
</dbReference>
<keyword evidence="4" id="KW-1278">Translocase</keyword>
<dbReference type="InterPro" id="IPR027417">
    <property type="entry name" value="P-loop_NTPase"/>
</dbReference>
<evidence type="ECO:0000256" key="4">
    <source>
        <dbReference type="ARBA" id="ARBA00022967"/>
    </source>
</evidence>
<dbReference type="SMART" id="SM00382">
    <property type="entry name" value="AAA"/>
    <property type="match status" value="1"/>
</dbReference>
<dbReference type="Proteomes" id="UP000638648">
    <property type="component" value="Unassembled WGS sequence"/>
</dbReference>
<evidence type="ECO:0000313" key="8">
    <source>
        <dbReference type="Proteomes" id="UP000638648"/>
    </source>
</evidence>
<feature type="domain" description="ABC transporter" evidence="6">
    <location>
        <begin position="4"/>
        <end position="237"/>
    </location>
</feature>
<keyword evidence="2" id="KW-0547">Nucleotide-binding</keyword>
<dbReference type="AlphaFoldDB" id="A0A927MYU6"/>
<name>A0A927MYU6_9ACTN</name>
<dbReference type="PROSITE" id="PS50893">
    <property type="entry name" value="ABC_TRANSPORTER_2"/>
    <property type="match status" value="1"/>
</dbReference>
<dbReference type="GO" id="GO:0005524">
    <property type="term" value="F:ATP binding"/>
    <property type="evidence" value="ECO:0007669"/>
    <property type="project" value="UniProtKB-KW"/>
</dbReference>
<dbReference type="EMBL" id="JADBEM010000001">
    <property type="protein sequence ID" value="MBE1609041.1"/>
    <property type="molecule type" value="Genomic_DNA"/>
</dbReference>
<evidence type="ECO:0000256" key="5">
    <source>
        <dbReference type="SAM" id="MobiDB-lite"/>
    </source>
</evidence>
<evidence type="ECO:0000313" key="7">
    <source>
        <dbReference type="EMBL" id="MBE1609041.1"/>
    </source>
</evidence>
<reference evidence="7" key="1">
    <citation type="submission" date="2020-10" db="EMBL/GenBank/DDBJ databases">
        <title>Sequencing the genomes of 1000 actinobacteria strains.</title>
        <authorList>
            <person name="Klenk H.-P."/>
        </authorList>
    </citation>
    <scope>NUCLEOTIDE SEQUENCE</scope>
    <source>
        <strain evidence="7">DSM 45354</strain>
    </source>
</reference>
<dbReference type="SUPFAM" id="SSF52540">
    <property type="entry name" value="P-loop containing nucleoside triphosphate hydrolases"/>
    <property type="match status" value="1"/>
</dbReference>
<keyword evidence="1" id="KW-0813">Transport</keyword>
<organism evidence="7 8">
    <name type="scientific">Actinopolymorpha pittospori</name>
    <dbReference type="NCBI Taxonomy" id="648752"/>
    <lineage>
        <taxon>Bacteria</taxon>
        <taxon>Bacillati</taxon>
        <taxon>Actinomycetota</taxon>
        <taxon>Actinomycetes</taxon>
        <taxon>Propionibacteriales</taxon>
        <taxon>Actinopolymorphaceae</taxon>
        <taxon>Actinopolymorpha</taxon>
    </lineage>
</organism>
<gene>
    <name evidence="7" type="ORF">HEB94_005889</name>
</gene>
<evidence type="ECO:0000256" key="2">
    <source>
        <dbReference type="ARBA" id="ARBA00022741"/>
    </source>
</evidence>
<evidence type="ECO:0000256" key="1">
    <source>
        <dbReference type="ARBA" id="ARBA00022448"/>
    </source>
</evidence>
<dbReference type="Gene3D" id="3.40.50.300">
    <property type="entry name" value="P-loop containing nucleotide triphosphate hydrolases"/>
    <property type="match status" value="1"/>
</dbReference>
<dbReference type="PANTHER" id="PTHR42794:SF1">
    <property type="entry name" value="HEMIN IMPORT ATP-BINDING PROTEIN HMUV"/>
    <property type="match status" value="1"/>
</dbReference>
<dbReference type="Pfam" id="PF00005">
    <property type="entry name" value="ABC_tran"/>
    <property type="match status" value="1"/>
</dbReference>
<sequence>MSHLRTEGLSCAIAGRILLSDVDLDLAQGQMMALVGVNGSGKSTLLRTLVGLQAPAAGRVFVHGQDLHALRTRERARRVAYVPQEEQPPGELLVGEMVALGRVPYRPPWALRDTVTERDTVVRALDAVGLVHVLDRPCDQLSGGERRRVLLARGLAQECDLLVLDEPTNHLDVRHQVQLLQTLRATGRTVLAAMHDLSMAAAHFDEVAVLHKGTLHVLGPPRQALEPDVVTRVFEIDATRLADPATGREHLVLGPGMPALTAASVSGKAPEPRTHQAREDHR</sequence>
<dbReference type="InterPro" id="IPR017871">
    <property type="entry name" value="ABC_transporter-like_CS"/>
</dbReference>